<keyword evidence="3" id="KW-1185">Reference proteome</keyword>
<feature type="transmembrane region" description="Helical" evidence="1">
    <location>
        <begin position="6"/>
        <end position="28"/>
    </location>
</feature>
<keyword evidence="1" id="KW-1133">Transmembrane helix</keyword>
<organism evidence="2 3">
    <name type="scientific">Sphingomonas tabacisoli</name>
    <dbReference type="NCBI Taxonomy" id="2249466"/>
    <lineage>
        <taxon>Bacteria</taxon>
        <taxon>Pseudomonadati</taxon>
        <taxon>Pseudomonadota</taxon>
        <taxon>Alphaproteobacteria</taxon>
        <taxon>Sphingomonadales</taxon>
        <taxon>Sphingomonadaceae</taxon>
        <taxon>Sphingomonas</taxon>
    </lineage>
</organism>
<name>A0ABW4I5P6_9SPHN</name>
<proteinExistence type="predicted"/>
<dbReference type="Proteomes" id="UP001597115">
    <property type="component" value="Unassembled WGS sequence"/>
</dbReference>
<protein>
    <submittedName>
        <fullName evidence="2">DUF5985 family protein</fullName>
    </submittedName>
</protein>
<evidence type="ECO:0000313" key="2">
    <source>
        <dbReference type="EMBL" id="MFD1612470.1"/>
    </source>
</evidence>
<feature type="transmembrane region" description="Helical" evidence="1">
    <location>
        <begin position="64"/>
        <end position="82"/>
    </location>
</feature>
<feature type="transmembrane region" description="Helical" evidence="1">
    <location>
        <begin position="35"/>
        <end position="58"/>
    </location>
</feature>
<keyword evidence="1" id="KW-0472">Membrane</keyword>
<reference evidence="3" key="1">
    <citation type="journal article" date="2019" name="Int. J. Syst. Evol. Microbiol.">
        <title>The Global Catalogue of Microorganisms (GCM) 10K type strain sequencing project: providing services to taxonomists for standard genome sequencing and annotation.</title>
        <authorList>
            <consortium name="The Broad Institute Genomics Platform"/>
            <consortium name="The Broad Institute Genome Sequencing Center for Infectious Disease"/>
            <person name="Wu L."/>
            <person name="Ma J."/>
        </authorList>
    </citation>
    <scope>NUCLEOTIDE SEQUENCE [LARGE SCALE GENOMIC DNA]</scope>
    <source>
        <strain evidence="3">CGMCC 1.16275</strain>
    </source>
</reference>
<gene>
    <name evidence="2" type="ORF">ACFSCW_11725</name>
</gene>
<dbReference type="InterPro" id="IPR046027">
    <property type="entry name" value="DUF5985"/>
</dbReference>
<dbReference type="Pfam" id="PF19447">
    <property type="entry name" value="DUF5985"/>
    <property type="match status" value="1"/>
</dbReference>
<dbReference type="EMBL" id="JBHUDY010000001">
    <property type="protein sequence ID" value="MFD1612470.1"/>
    <property type="molecule type" value="Genomic_DNA"/>
</dbReference>
<dbReference type="RefSeq" id="WP_380889385.1">
    <property type="nucleotide sequence ID" value="NZ_JBHUDY010000001.1"/>
</dbReference>
<sequence length="91" mass="9835">MTNELNAFLSGAITLGFFVAGLFFARFWRRTGDGLFAAFAAAFALLGLNQGLLTLSAIPVEERSPLYLIRLAAFLIIIIAIVRKNARGSAD</sequence>
<comment type="caution">
    <text evidence="2">The sequence shown here is derived from an EMBL/GenBank/DDBJ whole genome shotgun (WGS) entry which is preliminary data.</text>
</comment>
<accession>A0ABW4I5P6</accession>
<evidence type="ECO:0000313" key="3">
    <source>
        <dbReference type="Proteomes" id="UP001597115"/>
    </source>
</evidence>
<keyword evidence="1" id="KW-0812">Transmembrane</keyword>
<evidence type="ECO:0000256" key="1">
    <source>
        <dbReference type="SAM" id="Phobius"/>
    </source>
</evidence>